<dbReference type="Proteomes" id="UP000193719">
    <property type="component" value="Unassembled WGS sequence"/>
</dbReference>
<dbReference type="Gene3D" id="2.30.30.40">
    <property type="entry name" value="SH3 Domains"/>
    <property type="match status" value="1"/>
</dbReference>
<dbReference type="SMART" id="SM00326">
    <property type="entry name" value="SH3"/>
    <property type="match status" value="1"/>
</dbReference>
<feature type="region of interest" description="Disordered" evidence="4">
    <location>
        <begin position="119"/>
        <end position="153"/>
    </location>
</feature>
<evidence type="ECO:0000256" key="1">
    <source>
        <dbReference type="ARBA" id="ARBA00022443"/>
    </source>
</evidence>
<dbReference type="PANTHER" id="PTHR46218">
    <property type="entry name" value="LASP"/>
    <property type="match status" value="1"/>
</dbReference>
<evidence type="ECO:0000256" key="2">
    <source>
        <dbReference type="ARBA" id="ARBA00022737"/>
    </source>
</evidence>
<evidence type="ECO:0000256" key="6">
    <source>
        <dbReference type="SAM" id="SignalP"/>
    </source>
</evidence>
<keyword evidence="2" id="KW-0677">Repeat</keyword>
<evidence type="ECO:0000256" key="5">
    <source>
        <dbReference type="SAM" id="Phobius"/>
    </source>
</evidence>
<feature type="transmembrane region" description="Helical" evidence="5">
    <location>
        <begin position="161"/>
        <end position="182"/>
    </location>
</feature>
<protein>
    <recommendedName>
        <fullName evidence="7">SH3 domain-containing protein</fullName>
    </recommendedName>
</protein>
<dbReference type="Pfam" id="PF00018">
    <property type="entry name" value="SH3_1"/>
    <property type="match status" value="1"/>
</dbReference>
<feature type="compositionally biased region" description="Basic and acidic residues" evidence="4">
    <location>
        <begin position="340"/>
        <end position="353"/>
    </location>
</feature>
<keyword evidence="6" id="KW-0732">Signal</keyword>
<keyword evidence="5" id="KW-0812">Transmembrane</keyword>
<dbReference type="SUPFAM" id="SSF50044">
    <property type="entry name" value="SH3-domain"/>
    <property type="match status" value="1"/>
</dbReference>
<dbReference type="InterPro" id="IPR001452">
    <property type="entry name" value="SH3_domain"/>
</dbReference>
<keyword evidence="1 3" id="KW-0728">SH3 domain</keyword>
<evidence type="ECO:0000313" key="9">
    <source>
        <dbReference type="Proteomes" id="UP000193719"/>
    </source>
</evidence>
<accession>A0A1Y1UQM9</accession>
<reference evidence="8 9" key="1">
    <citation type="submission" date="2016-08" db="EMBL/GenBank/DDBJ databases">
        <title>Genomes of anaerobic fungi encode conserved fungal cellulosomes for biomass hydrolysis.</title>
        <authorList>
            <consortium name="DOE Joint Genome Institute"/>
            <person name="Haitjema C.H."/>
            <person name="Gilmore S.P."/>
            <person name="Henske J.K."/>
            <person name="Solomon K.V."/>
            <person name="De Groot R."/>
            <person name="Kuo A."/>
            <person name="Mondo S.J."/>
            <person name="Salamov A.A."/>
            <person name="Labutti K."/>
            <person name="Zhao Z."/>
            <person name="Chiniquy J."/>
            <person name="Barry K."/>
            <person name="Brewer H.M."/>
            <person name="Purvine S.O."/>
            <person name="Wright A.T."/>
            <person name="Boxma B."/>
            <person name="Van Alen T."/>
            <person name="Hackstein J.H."/>
            <person name="Baker S.E."/>
            <person name="Grigoriev I.V."/>
            <person name="O'Malley M.A."/>
        </authorList>
    </citation>
    <scope>NUCLEOTIDE SEQUENCE [LARGE SCALE GENOMIC DNA]</scope>
    <source>
        <strain evidence="9">finn</strain>
    </source>
</reference>
<feature type="compositionally biased region" description="Low complexity" evidence="4">
    <location>
        <begin position="119"/>
        <end position="146"/>
    </location>
</feature>
<feature type="chain" id="PRO_5012869702" description="SH3 domain-containing protein" evidence="6">
    <location>
        <begin position="20"/>
        <end position="498"/>
    </location>
</feature>
<sequence length="498" mass="56354">MKMKFFKLLTLFAVTIVQGARVLNFTQYDAEWVKGKDYNIQYSYLEEPTFSNFQIRLYNSTKSIELKEISTSDYSEKDIHSVTLSYPEAITGRYKIVGLSEGEEISNNFSVKLVLKASPTTTSTPSSTTINESSTQTTDTNTNTNANKDKKENDSNTWKTIAIIVLVLAVLLILSILGFVLYRRYKNNKKYEEEANTSIWKVPISEKSMIASNRGVNVYSVPNASVTERDLSFSSDLDGFYSYSSQVRNPDYFTSSMGYRERKERTKSVYSYSTNVTKASNNILDILYPTMEKKEKEKSLHEKSEVSIDLGHSHSQKSAGKRKKHNNTISNGQLRNPRSRSTERGKSYPEARARSNSFKANAIATRKSRVSLAESENAILSKKSKASLSENEKNTHMLNQINENDGDISLNNINTSPSVQKNDEALINTPEYYIKHTKLNKKYIALCNFKPKLTDEMSITKNDIIVIHEVFTDGWGLGRNITTDKEGLLPLNCLNIEA</sequence>
<feature type="domain" description="SH3" evidence="7">
    <location>
        <begin position="438"/>
        <end position="498"/>
    </location>
</feature>
<organism evidence="8 9">
    <name type="scientific">Piromyces finnis</name>
    <dbReference type="NCBI Taxonomy" id="1754191"/>
    <lineage>
        <taxon>Eukaryota</taxon>
        <taxon>Fungi</taxon>
        <taxon>Fungi incertae sedis</taxon>
        <taxon>Chytridiomycota</taxon>
        <taxon>Chytridiomycota incertae sedis</taxon>
        <taxon>Neocallimastigomycetes</taxon>
        <taxon>Neocallimastigales</taxon>
        <taxon>Neocallimastigaceae</taxon>
        <taxon>Piromyces</taxon>
    </lineage>
</organism>
<dbReference type="AlphaFoldDB" id="A0A1Y1UQM9"/>
<dbReference type="PROSITE" id="PS50002">
    <property type="entry name" value="SH3"/>
    <property type="match status" value="1"/>
</dbReference>
<name>A0A1Y1UQM9_9FUNG</name>
<evidence type="ECO:0000313" key="8">
    <source>
        <dbReference type="EMBL" id="ORX40360.1"/>
    </source>
</evidence>
<keyword evidence="5" id="KW-1133">Transmembrane helix</keyword>
<keyword evidence="9" id="KW-1185">Reference proteome</keyword>
<dbReference type="InterPro" id="IPR036028">
    <property type="entry name" value="SH3-like_dom_sf"/>
</dbReference>
<gene>
    <name evidence="8" type="ORF">BCR36DRAFT_364758</name>
</gene>
<reference evidence="8 9" key="2">
    <citation type="submission" date="2016-08" db="EMBL/GenBank/DDBJ databases">
        <title>Pervasive Adenine N6-methylation of Active Genes in Fungi.</title>
        <authorList>
            <consortium name="DOE Joint Genome Institute"/>
            <person name="Mondo S.J."/>
            <person name="Dannebaum R.O."/>
            <person name="Kuo R.C."/>
            <person name="Labutti K."/>
            <person name="Haridas S."/>
            <person name="Kuo A."/>
            <person name="Salamov A."/>
            <person name="Ahrendt S.R."/>
            <person name="Lipzen A."/>
            <person name="Sullivan W."/>
            <person name="Andreopoulos W.B."/>
            <person name="Clum A."/>
            <person name="Lindquist E."/>
            <person name="Daum C."/>
            <person name="Ramamoorthy G.K."/>
            <person name="Gryganskyi A."/>
            <person name="Culley D."/>
            <person name="Magnuson J.K."/>
            <person name="James T.Y."/>
            <person name="O'Malley M.A."/>
            <person name="Stajich J.E."/>
            <person name="Spatafora J.W."/>
            <person name="Visel A."/>
            <person name="Grigoriev I.V."/>
        </authorList>
    </citation>
    <scope>NUCLEOTIDE SEQUENCE [LARGE SCALE GENOMIC DNA]</scope>
    <source>
        <strain evidence="9">finn</strain>
    </source>
</reference>
<dbReference type="EMBL" id="MCFH01000099">
    <property type="protein sequence ID" value="ORX40360.1"/>
    <property type="molecule type" value="Genomic_DNA"/>
</dbReference>
<comment type="caution">
    <text evidence="8">The sequence shown here is derived from an EMBL/GenBank/DDBJ whole genome shotgun (WGS) entry which is preliminary data.</text>
</comment>
<evidence type="ECO:0000259" key="7">
    <source>
        <dbReference type="PROSITE" id="PS50002"/>
    </source>
</evidence>
<evidence type="ECO:0000256" key="4">
    <source>
        <dbReference type="SAM" id="MobiDB-lite"/>
    </source>
</evidence>
<keyword evidence="5" id="KW-0472">Membrane</keyword>
<dbReference type="PANTHER" id="PTHR46218:SF4">
    <property type="entry name" value="LIM AND SH3 DOMAIN PROTEIN LASP"/>
    <property type="match status" value="1"/>
</dbReference>
<evidence type="ECO:0000256" key="3">
    <source>
        <dbReference type="PROSITE-ProRule" id="PRU00192"/>
    </source>
</evidence>
<proteinExistence type="predicted"/>
<feature type="compositionally biased region" description="Basic and acidic residues" evidence="4">
    <location>
        <begin position="295"/>
        <end position="306"/>
    </location>
</feature>
<dbReference type="OrthoDB" id="2144221at2759"/>
<feature type="region of interest" description="Disordered" evidence="4">
    <location>
        <begin position="295"/>
        <end position="362"/>
    </location>
</feature>
<dbReference type="InterPro" id="IPR051759">
    <property type="entry name" value="LIM-SH3_domain_protein"/>
</dbReference>
<dbReference type="CDD" id="cd00174">
    <property type="entry name" value="SH3"/>
    <property type="match status" value="1"/>
</dbReference>
<feature type="signal peptide" evidence="6">
    <location>
        <begin position="1"/>
        <end position="19"/>
    </location>
</feature>
<feature type="compositionally biased region" description="Polar residues" evidence="4">
    <location>
        <begin position="327"/>
        <end position="336"/>
    </location>
</feature>